<name>A0ABP1ALC1_9BRYO</name>
<evidence type="ECO:0000313" key="1">
    <source>
        <dbReference type="EMBL" id="CAK9863343.1"/>
    </source>
</evidence>
<protein>
    <submittedName>
        <fullName evidence="1">Uncharacterized protein</fullName>
    </submittedName>
</protein>
<evidence type="ECO:0000313" key="2">
    <source>
        <dbReference type="Proteomes" id="UP001497522"/>
    </source>
</evidence>
<organism evidence="1 2">
    <name type="scientific">Sphagnum jensenii</name>
    <dbReference type="NCBI Taxonomy" id="128206"/>
    <lineage>
        <taxon>Eukaryota</taxon>
        <taxon>Viridiplantae</taxon>
        <taxon>Streptophyta</taxon>
        <taxon>Embryophyta</taxon>
        <taxon>Bryophyta</taxon>
        <taxon>Sphagnophytina</taxon>
        <taxon>Sphagnopsida</taxon>
        <taxon>Sphagnales</taxon>
        <taxon>Sphagnaceae</taxon>
        <taxon>Sphagnum</taxon>
    </lineage>
</organism>
<dbReference type="Proteomes" id="UP001497522">
    <property type="component" value="Chromosome 13"/>
</dbReference>
<accession>A0ABP1ALC1</accession>
<keyword evidence="2" id="KW-1185">Reference proteome</keyword>
<reference evidence="1" key="1">
    <citation type="submission" date="2024-03" db="EMBL/GenBank/DDBJ databases">
        <authorList>
            <consortium name="ELIXIR-Norway"/>
            <consortium name="Elixir Norway"/>
        </authorList>
    </citation>
    <scope>NUCLEOTIDE SEQUENCE</scope>
</reference>
<sequence length="120" mass="14276">MRGRRTQHMTQLRTRRRRSSQTGYRTWVPWAFRCHLYDREVKSIGQQLSAHGRKIKKIVETRDVAKWTFGKWSQKGGHPRKENANELWWKGQAVVPESTGDGWRIMTRVKKRVRILMASS</sequence>
<proteinExistence type="predicted"/>
<dbReference type="EMBL" id="OZ023714">
    <property type="protein sequence ID" value="CAK9863343.1"/>
    <property type="molecule type" value="Genomic_DNA"/>
</dbReference>
<gene>
    <name evidence="1" type="ORF">CSSPJE1EN2_LOCUS6338</name>
</gene>